<accession>A0A7J6F9K6</accession>
<organism evidence="5 6">
    <name type="scientific">Cannabis sativa</name>
    <name type="common">Hemp</name>
    <name type="synonym">Marijuana</name>
    <dbReference type="NCBI Taxonomy" id="3483"/>
    <lineage>
        <taxon>Eukaryota</taxon>
        <taxon>Viridiplantae</taxon>
        <taxon>Streptophyta</taxon>
        <taxon>Embryophyta</taxon>
        <taxon>Tracheophyta</taxon>
        <taxon>Spermatophyta</taxon>
        <taxon>Magnoliopsida</taxon>
        <taxon>eudicotyledons</taxon>
        <taxon>Gunneridae</taxon>
        <taxon>Pentapetalae</taxon>
        <taxon>rosids</taxon>
        <taxon>fabids</taxon>
        <taxon>Rosales</taxon>
        <taxon>Cannabaceae</taxon>
        <taxon>Cannabis</taxon>
    </lineage>
</organism>
<dbReference type="Proteomes" id="UP000525078">
    <property type="component" value="Unassembled WGS sequence"/>
</dbReference>
<keyword evidence="1" id="KW-0677">Repeat</keyword>
<name>A0A7J6F9K6_CANSA</name>
<dbReference type="Pfam" id="PF18052">
    <property type="entry name" value="Rx_N"/>
    <property type="match status" value="1"/>
</dbReference>
<evidence type="ECO:0000256" key="3">
    <source>
        <dbReference type="ARBA" id="ARBA00022821"/>
    </source>
</evidence>
<keyword evidence="2" id="KW-0547">Nucleotide-binding</keyword>
<dbReference type="InterPro" id="IPR041118">
    <property type="entry name" value="Rx_N"/>
</dbReference>
<dbReference type="EMBL" id="JAATIP010000143">
    <property type="protein sequence ID" value="KAF4367354.1"/>
    <property type="molecule type" value="Genomic_DNA"/>
</dbReference>
<dbReference type="SUPFAM" id="SSF52058">
    <property type="entry name" value="L domain-like"/>
    <property type="match status" value="1"/>
</dbReference>
<reference evidence="5 6" key="1">
    <citation type="journal article" date="2020" name="bioRxiv">
        <title>Sequence and annotation of 42 cannabis genomes reveals extensive copy number variation in cannabinoid synthesis and pathogen resistance genes.</title>
        <authorList>
            <person name="Mckernan K.J."/>
            <person name="Helbert Y."/>
            <person name="Kane L.T."/>
            <person name="Ebling H."/>
            <person name="Zhang L."/>
            <person name="Liu B."/>
            <person name="Eaton Z."/>
            <person name="Mclaughlin S."/>
            <person name="Kingan S."/>
            <person name="Baybayan P."/>
            <person name="Concepcion G."/>
            <person name="Jordan M."/>
            <person name="Riva A."/>
            <person name="Barbazuk W."/>
            <person name="Harkins T."/>
        </authorList>
    </citation>
    <scope>NUCLEOTIDE SEQUENCE [LARGE SCALE GENOMIC DNA]</scope>
    <source>
        <strain evidence="6">cv. Jamaican Lion 4</strain>
        <tissue evidence="5">Leaf</tissue>
    </source>
</reference>
<dbReference type="Gene3D" id="3.80.10.10">
    <property type="entry name" value="Ribonuclease Inhibitor"/>
    <property type="match status" value="1"/>
</dbReference>
<dbReference type="GO" id="GO:0006952">
    <property type="term" value="P:defense response"/>
    <property type="evidence" value="ECO:0007669"/>
    <property type="project" value="UniProtKB-KW"/>
</dbReference>
<evidence type="ECO:0000256" key="2">
    <source>
        <dbReference type="ARBA" id="ARBA00022741"/>
    </source>
</evidence>
<dbReference type="Gene3D" id="1.20.5.4130">
    <property type="match status" value="1"/>
</dbReference>
<evidence type="ECO:0000313" key="6">
    <source>
        <dbReference type="Proteomes" id="UP000525078"/>
    </source>
</evidence>
<dbReference type="PANTHER" id="PTHR34630">
    <property type="entry name" value="OS11G0677101 PROTEIN"/>
    <property type="match status" value="1"/>
</dbReference>
<evidence type="ECO:0000259" key="4">
    <source>
        <dbReference type="Pfam" id="PF18052"/>
    </source>
</evidence>
<keyword evidence="3" id="KW-0611">Plant defense</keyword>
<protein>
    <recommendedName>
        <fullName evidence="4">Disease resistance N-terminal domain-containing protein</fullName>
    </recommendedName>
</protein>
<dbReference type="PANTHER" id="PTHR34630:SF34">
    <property type="entry name" value="OS11G0245800 PROTEIN"/>
    <property type="match status" value="1"/>
</dbReference>
<dbReference type="AlphaFoldDB" id="A0A7J6F9K6"/>
<comment type="caution">
    <text evidence="5">The sequence shown here is derived from an EMBL/GenBank/DDBJ whole genome shotgun (WGS) entry which is preliminary data.</text>
</comment>
<evidence type="ECO:0000313" key="5">
    <source>
        <dbReference type="EMBL" id="KAF4367354.1"/>
    </source>
</evidence>
<feature type="domain" description="Disease resistance N-terminal" evidence="4">
    <location>
        <begin position="11"/>
        <end position="99"/>
    </location>
</feature>
<gene>
    <name evidence="5" type="ORF">F8388_025772</name>
</gene>
<sequence length="373" mass="42298">MAELVIGAFLSASFDLLLKKIASPYVKDFFFNGENERLFKLKSTFNSLAAVRFEVENKRIKNPAVEKWLDNLLDAVDDAEDFFGDIEYDAMKPNKVDESKKEKQKAISKLLSCFSKPSHSIDRARNGNMEETLKRLEYLANQIRNLNLEKNVVEVKPSESSRVKTSLPDEPELYEHNEDIVTFEKKTRHLGCVMEHSSDTRFKNWESLYEAIKPRNPCSTSTFGGCLPSSTLTPLYHYSPLQYLYLRNCGSSFKSLDMDLFPNLKTLYIASSHYFEALLMSNGQSLEELTSFFIEDCGSFVSFPNGGLIAPKLSEFHIIKCPKLKWLPEKMTSLSALKHFNITDCPLIEPFPGGEGGLPVSLCELDISCDNIT</sequence>
<proteinExistence type="predicted"/>
<evidence type="ECO:0000256" key="1">
    <source>
        <dbReference type="ARBA" id="ARBA00022737"/>
    </source>
</evidence>
<dbReference type="InterPro" id="IPR032675">
    <property type="entry name" value="LRR_dom_sf"/>
</dbReference>
<dbReference type="GO" id="GO:0000166">
    <property type="term" value="F:nucleotide binding"/>
    <property type="evidence" value="ECO:0007669"/>
    <property type="project" value="UniProtKB-KW"/>
</dbReference>